<feature type="transmembrane region" description="Helical" evidence="1">
    <location>
        <begin position="59"/>
        <end position="82"/>
    </location>
</feature>
<dbReference type="InParanoid" id="A0A3Q3E3H5"/>
<dbReference type="AlphaFoldDB" id="A0A3Q3E3H5"/>
<keyword evidence="3" id="KW-1185">Reference proteome</keyword>
<organism evidence="2 3">
    <name type="scientific">Labrus bergylta</name>
    <name type="common">ballan wrasse</name>
    <dbReference type="NCBI Taxonomy" id="56723"/>
    <lineage>
        <taxon>Eukaryota</taxon>
        <taxon>Metazoa</taxon>
        <taxon>Chordata</taxon>
        <taxon>Craniata</taxon>
        <taxon>Vertebrata</taxon>
        <taxon>Euteleostomi</taxon>
        <taxon>Actinopterygii</taxon>
        <taxon>Neopterygii</taxon>
        <taxon>Teleostei</taxon>
        <taxon>Neoteleostei</taxon>
        <taxon>Acanthomorphata</taxon>
        <taxon>Eupercaria</taxon>
        <taxon>Labriformes</taxon>
        <taxon>Labridae</taxon>
        <taxon>Labrus</taxon>
    </lineage>
</organism>
<reference evidence="2" key="1">
    <citation type="submission" date="2025-08" db="UniProtKB">
        <authorList>
            <consortium name="Ensembl"/>
        </authorList>
    </citation>
    <scope>IDENTIFICATION</scope>
</reference>
<keyword evidence="1" id="KW-0812">Transmembrane</keyword>
<accession>A0A3Q3E3H5</accession>
<dbReference type="Ensembl" id="ENSLBET00000001643.1">
    <property type="protein sequence ID" value="ENSLBEP00000001533.1"/>
    <property type="gene ID" value="ENSLBEG00000001214.1"/>
</dbReference>
<dbReference type="Proteomes" id="UP000261660">
    <property type="component" value="Unplaced"/>
</dbReference>
<evidence type="ECO:0000256" key="1">
    <source>
        <dbReference type="SAM" id="Phobius"/>
    </source>
</evidence>
<evidence type="ECO:0000313" key="3">
    <source>
        <dbReference type="Proteomes" id="UP000261660"/>
    </source>
</evidence>
<protein>
    <submittedName>
        <fullName evidence="2">Si:ch211-256a21.4</fullName>
    </submittedName>
</protein>
<evidence type="ECO:0000313" key="2">
    <source>
        <dbReference type="Ensembl" id="ENSLBEP00000001533.1"/>
    </source>
</evidence>
<dbReference type="FunCoup" id="A0A3Q3E3H5">
    <property type="interactions" value="1"/>
</dbReference>
<sequence>GDAIGRFRFSQSCVGLAGCLCVCYAVCTPFWLNERGLWAQWNNTKSEDGTVFNLEAERVFGVVAFLMAVSTGALCLVFALCWTSETVRSYSNTRSLLMAGQALFPTTLLLLTMASTFFFLLSWSFFTHQHKEEIRQDFSGLGSSYWLGALGWVLLLIVEGIVFIAEQAVVPDILPDLEKAVELWHHSSQLKAAKRSFSDGFHRGNSLCSMTQERLMSGS</sequence>
<dbReference type="GeneTree" id="ENSGT00940000175024"/>
<keyword evidence="1" id="KW-0472">Membrane</keyword>
<feature type="transmembrane region" description="Helical" evidence="1">
    <location>
        <begin position="12"/>
        <end position="32"/>
    </location>
</feature>
<feature type="transmembrane region" description="Helical" evidence="1">
    <location>
        <begin position="102"/>
        <end position="125"/>
    </location>
</feature>
<feature type="transmembrane region" description="Helical" evidence="1">
    <location>
        <begin position="145"/>
        <end position="165"/>
    </location>
</feature>
<keyword evidence="1" id="KW-1133">Transmembrane helix</keyword>
<reference evidence="2" key="2">
    <citation type="submission" date="2025-09" db="UniProtKB">
        <authorList>
            <consortium name="Ensembl"/>
        </authorList>
    </citation>
    <scope>IDENTIFICATION</scope>
</reference>
<proteinExistence type="predicted"/>
<name>A0A3Q3E3H5_9LABR</name>